<gene>
    <name evidence="2" type="ORF">N8I74_16900</name>
</gene>
<organism evidence="2 3">
    <name type="scientific">Chitiniphilus purpureus</name>
    <dbReference type="NCBI Taxonomy" id="2981137"/>
    <lineage>
        <taxon>Bacteria</taxon>
        <taxon>Pseudomonadati</taxon>
        <taxon>Pseudomonadota</taxon>
        <taxon>Betaproteobacteria</taxon>
        <taxon>Neisseriales</taxon>
        <taxon>Chitinibacteraceae</taxon>
        <taxon>Chitiniphilus</taxon>
    </lineage>
</organism>
<feature type="signal peptide" evidence="1">
    <location>
        <begin position="1"/>
        <end position="23"/>
    </location>
</feature>
<evidence type="ECO:0000313" key="2">
    <source>
        <dbReference type="EMBL" id="UXY14976.1"/>
    </source>
</evidence>
<name>A0ABY6DPF5_9NEIS</name>
<protein>
    <recommendedName>
        <fullName evidence="4">HMA domain-containing protein</fullName>
    </recommendedName>
</protein>
<feature type="chain" id="PRO_5045150468" description="HMA domain-containing protein" evidence="1">
    <location>
        <begin position="24"/>
        <end position="125"/>
    </location>
</feature>
<dbReference type="Proteomes" id="UP001061302">
    <property type="component" value="Chromosome"/>
</dbReference>
<reference evidence="2" key="1">
    <citation type="submission" date="2022-10" db="EMBL/GenBank/DDBJ databases">
        <title>Chitiniphilus purpureus sp. nov., a novel chitin-degrading bacterium isolated from crawfish pond sediment.</title>
        <authorList>
            <person name="Li K."/>
        </authorList>
    </citation>
    <scope>NUCLEOTIDE SEQUENCE</scope>
    <source>
        <strain evidence="2">CD1</strain>
    </source>
</reference>
<evidence type="ECO:0000256" key="1">
    <source>
        <dbReference type="SAM" id="SignalP"/>
    </source>
</evidence>
<dbReference type="RefSeq" id="WP_263124333.1">
    <property type="nucleotide sequence ID" value="NZ_CP106753.1"/>
</dbReference>
<accession>A0ABY6DPF5</accession>
<keyword evidence="1" id="KW-0732">Signal</keyword>
<evidence type="ECO:0000313" key="3">
    <source>
        <dbReference type="Proteomes" id="UP001061302"/>
    </source>
</evidence>
<proteinExistence type="predicted"/>
<keyword evidence="3" id="KW-1185">Reference proteome</keyword>
<sequence>MKPLLSSLACAFAAILLATQAMACGVCVEDRMAATYDDAVVRQAASRRHWVVFCEVKGVVSAEQLRAAAQAVPGVDPRSIRTSLQPAALSFSLDPARQTPEGAVDLIATQAGRHVQVELLKTMAP</sequence>
<dbReference type="EMBL" id="CP106753">
    <property type="protein sequence ID" value="UXY14976.1"/>
    <property type="molecule type" value="Genomic_DNA"/>
</dbReference>
<evidence type="ECO:0008006" key="4">
    <source>
        <dbReference type="Google" id="ProtNLM"/>
    </source>
</evidence>